<reference evidence="1" key="1">
    <citation type="submission" date="2007-10" db="EMBL/GenBank/DDBJ databases">
        <authorList>
            <person name="Fulton L."/>
            <person name="Clifton S."/>
            <person name="Fulton B."/>
            <person name="Xu J."/>
            <person name="Minx P."/>
            <person name="Pepin K.H."/>
            <person name="Johnson M."/>
            <person name="Thiruvilangam P."/>
            <person name="Bhonagiri V."/>
            <person name="Nash W.E."/>
            <person name="Mardis E.R."/>
            <person name="Wilson R.K."/>
        </authorList>
    </citation>
    <scope>NUCLEOTIDE SEQUENCE [LARGE SCALE GENOMIC DNA]</scope>
    <source>
        <strain evidence="1">DSM 15702</strain>
    </source>
</reference>
<evidence type="ECO:0000313" key="1">
    <source>
        <dbReference type="EMBL" id="EDS01978.1"/>
    </source>
</evidence>
<name>B0MK00_9FIRM</name>
<proteinExistence type="predicted"/>
<gene>
    <name evidence="1" type="ORF">EUBSIR_00121</name>
</gene>
<keyword evidence="2" id="KW-1185">Reference proteome</keyword>
<protein>
    <submittedName>
        <fullName evidence="1">Uncharacterized protein</fullName>
    </submittedName>
</protein>
<sequence length="54" mass="6197">MYAQRLCTMQSQPSIHSLSPGERGLGIGIINQKFISKIDFFYKLNFYLLPCKLS</sequence>
<evidence type="ECO:0000313" key="2">
    <source>
        <dbReference type="Proteomes" id="UP000005326"/>
    </source>
</evidence>
<dbReference type="Proteomes" id="UP000005326">
    <property type="component" value="Unassembled WGS sequence"/>
</dbReference>
<reference evidence="1" key="2">
    <citation type="submission" date="2014-06" db="EMBL/GenBank/DDBJ databases">
        <title>Draft genome sequence of Eubacterium siraeum (DSM 15702).</title>
        <authorList>
            <person name="Sudarsanam P."/>
            <person name="Ley R."/>
            <person name="Guruge J."/>
            <person name="Turnbaugh P.J."/>
            <person name="Mahowald M."/>
            <person name="Liep D."/>
            <person name="Gordon J."/>
        </authorList>
    </citation>
    <scope>NUCLEOTIDE SEQUENCE</scope>
    <source>
        <strain evidence="1">DSM 15702</strain>
    </source>
</reference>
<comment type="caution">
    <text evidence="1">The sequence shown here is derived from an EMBL/GenBank/DDBJ whole genome shotgun (WGS) entry which is preliminary data.</text>
</comment>
<accession>B0MK00</accession>
<organism evidence="1 2">
    <name type="scientific">[Eubacterium] siraeum DSM 15702</name>
    <dbReference type="NCBI Taxonomy" id="428128"/>
    <lineage>
        <taxon>Bacteria</taxon>
        <taxon>Bacillati</taxon>
        <taxon>Bacillota</taxon>
        <taxon>Clostridia</taxon>
        <taxon>Eubacteriales</taxon>
        <taxon>Oscillospiraceae</taxon>
        <taxon>Oscillospiraceae incertae sedis</taxon>
    </lineage>
</organism>
<dbReference type="EMBL" id="ABCA03000022">
    <property type="protein sequence ID" value="EDS01978.1"/>
    <property type="molecule type" value="Genomic_DNA"/>
</dbReference>
<dbReference type="AlphaFoldDB" id="B0MK00"/>